<keyword evidence="6" id="KW-0227">DNA damage</keyword>
<evidence type="ECO:0000256" key="16">
    <source>
        <dbReference type="ARBA" id="ARBA00042798"/>
    </source>
</evidence>
<dbReference type="InterPro" id="IPR047127">
    <property type="entry name" value="MutT-like"/>
</dbReference>
<keyword evidence="7" id="KW-0378">Hydrolase</keyword>
<name>A0A9X1ZLU7_9GAMM</name>
<comment type="catalytic activity">
    <reaction evidence="10">
        <text>8-oxo-dGTP + H2O = 8-oxo-dGMP + diphosphate + H(+)</text>
        <dbReference type="Rhea" id="RHEA:31575"/>
        <dbReference type="ChEBI" id="CHEBI:15377"/>
        <dbReference type="ChEBI" id="CHEBI:15378"/>
        <dbReference type="ChEBI" id="CHEBI:33019"/>
        <dbReference type="ChEBI" id="CHEBI:63224"/>
        <dbReference type="ChEBI" id="CHEBI:77896"/>
        <dbReference type="EC" id="3.6.1.55"/>
    </reaction>
</comment>
<evidence type="ECO:0000313" key="21">
    <source>
        <dbReference type="Proteomes" id="UP001139333"/>
    </source>
</evidence>
<dbReference type="PANTHER" id="PTHR47707">
    <property type="entry name" value="8-OXO-DGTP DIPHOSPHATASE"/>
    <property type="match status" value="1"/>
</dbReference>
<sequence length="136" mass="15495">MTKLTKRVHVAVGVILNNNKQILLAKRHGHLHQGGKWEFPGGKVESDETVTQALIRELKEEVNITVNSSAPFMDISHNYPDKHVRLDIHLVTDFSGEAKGMEQQQIEWVSLQQLADYDFPEANKPILNRILAEFEI</sequence>
<dbReference type="GO" id="GO:0006260">
    <property type="term" value="P:DNA replication"/>
    <property type="evidence" value="ECO:0007669"/>
    <property type="project" value="UniProtKB-KW"/>
</dbReference>
<dbReference type="PROSITE" id="PS00893">
    <property type="entry name" value="NUDIX_BOX"/>
    <property type="match status" value="1"/>
</dbReference>
<dbReference type="InterPro" id="IPR020476">
    <property type="entry name" value="Nudix_hydrolase"/>
</dbReference>
<evidence type="ECO:0000256" key="11">
    <source>
        <dbReference type="ARBA" id="ARBA00036904"/>
    </source>
</evidence>
<keyword evidence="3" id="KW-0515">Mutator protein</keyword>
<proteinExistence type="inferred from homology"/>
<feature type="binding site" evidence="17">
    <location>
        <position position="32"/>
    </location>
    <ligand>
        <name>8-oxo-dGTP</name>
        <dbReference type="ChEBI" id="CHEBI:77896"/>
    </ligand>
</feature>
<dbReference type="Pfam" id="PF14815">
    <property type="entry name" value="NUDIX_4"/>
    <property type="match status" value="1"/>
</dbReference>
<feature type="domain" description="Nudix hydrolase" evidence="19">
    <location>
        <begin position="7"/>
        <end position="133"/>
    </location>
</feature>
<evidence type="ECO:0000256" key="7">
    <source>
        <dbReference type="ARBA" id="ARBA00022801"/>
    </source>
</evidence>
<evidence type="ECO:0000256" key="1">
    <source>
        <dbReference type="ARBA" id="ARBA00001946"/>
    </source>
</evidence>
<evidence type="ECO:0000259" key="19">
    <source>
        <dbReference type="PROSITE" id="PS51462"/>
    </source>
</evidence>
<protein>
    <recommendedName>
        <fullName evidence="13">8-oxo-dGTP diphosphatase</fullName>
        <ecNumber evidence="12">3.6.1.55</ecNumber>
    </recommendedName>
    <alternativeName>
        <fullName evidence="16">7,8-dihydro-8-oxoguanine-triphosphatase</fullName>
    </alternativeName>
    <alternativeName>
        <fullName evidence="15">Mutator protein MutT</fullName>
    </alternativeName>
    <alternativeName>
        <fullName evidence="14">dGTP pyrophosphohydrolase</fullName>
    </alternativeName>
</protein>
<evidence type="ECO:0000256" key="15">
    <source>
        <dbReference type="ARBA" id="ARBA00041979"/>
    </source>
</evidence>
<feature type="binding site" evidence="18">
    <location>
        <position position="41"/>
    </location>
    <ligand>
        <name>Mg(2+)</name>
        <dbReference type="ChEBI" id="CHEBI:18420"/>
    </ligand>
</feature>
<evidence type="ECO:0000256" key="2">
    <source>
        <dbReference type="ARBA" id="ARBA00005582"/>
    </source>
</evidence>
<dbReference type="PROSITE" id="PS51462">
    <property type="entry name" value="NUDIX"/>
    <property type="match status" value="1"/>
</dbReference>
<dbReference type="InterPro" id="IPR003561">
    <property type="entry name" value="Mutator_MutT"/>
</dbReference>
<dbReference type="AlphaFoldDB" id="A0A9X1ZLU7"/>
<evidence type="ECO:0000256" key="3">
    <source>
        <dbReference type="ARBA" id="ARBA00022457"/>
    </source>
</evidence>
<evidence type="ECO:0000313" key="20">
    <source>
        <dbReference type="EMBL" id="MCL1142057.1"/>
    </source>
</evidence>
<dbReference type="EMBL" id="JAKIKP010000003">
    <property type="protein sequence ID" value="MCL1142057.1"/>
    <property type="molecule type" value="Genomic_DNA"/>
</dbReference>
<keyword evidence="21" id="KW-1185">Reference proteome</keyword>
<comment type="cofactor">
    <cofactor evidence="1 18">
        <name>Mg(2+)</name>
        <dbReference type="ChEBI" id="CHEBI:18420"/>
    </cofactor>
</comment>
<gene>
    <name evidence="20" type="primary">mutT</name>
    <name evidence="20" type="ORF">L2672_05050</name>
</gene>
<accession>A0A9X1ZLU7</accession>
<dbReference type="Proteomes" id="UP001139333">
    <property type="component" value="Unassembled WGS sequence"/>
</dbReference>
<dbReference type="PRINTS" id="PR00502">
    <property type="entry name" value="NUDIXFAMILY"/>
</dbReference>
<feature type="binding site" evidence="17">
    <location>
        <position position="27"/>
    </location>
    <ligand>
        <name>8-oxo-dGTP</name>
        <dbReference type="ChEBI" id="CHEBI:77896"/>
    </ligand>
</feature>
<evidence type="ECO:0000256" key="4">
    <source>
        <dbReference type="ARBA" id="ARBA00022705"/>
    </source>
</evidence>
<dbReference type="CDD" id="cd03425">
    <property type="entry name" value="NUDIX_MutT_NudA_like"/>
    <property type="match status" value="1"/>
</dbReference>
<evidence type="ECO:0000256" key="10">
    <source>
        <dbReference type="ARBA" id="ARBA00035861"/>
    </source>
</evidence>
<dbReference type="SUPFAM" id="SSF55811">
    <property type="entry name" value="Nudix"/>
    <property type="match status" value="1"/>
</dbReference>
<dbReference type="InterPro" id="IPR029119">
    <property type="entry name" value="MutY_C"/>
</dbReference>
<dbReference type="GO" id="GO:0044715">
    <property type="term" value="F:8-oxo-dGDP phosphatase activity"/>
    <property type="evidence" value="ECO:0007669"/>
    <property type="project" value="TreeGrafter"/>
</dbReference>
<comment type="caution">
    <text evidence="20">The sequence shown here is derived from an EMBL/GenBank/DDBJ whole genome shotgun (WGS) entry which is preliminary data.</text>
</comment>
<dbReference type="GO" id="GO:0006281">
    <property type="term" value="P:DNA repair"/>
    <property type="evidence" value="ECO:0007669"/>
    <property type="project" value="UniProtKB-KW"/>
</dbReference>
<dbReference type="PANTHER" id="PTHR47707:SF1">
    <property type="entry name" value="NUDIX HYDROLASE FAMILY PROTEIN"/>
    <property type="match status" value="1"/>
</dbReference>
<evidence type="ECO:0000256" key="6">
    <source>
        <dbReference type="ARBA" id="ARBA00022763"/>
    </source>
</evidence>
<feature type="binding site" evidence="18">
    <location>
        <position position="61"/>
    </location>
    <ligand>
        <name>Mg(2+)</name>
        <dbReference type="ChEBI" id="CHEBI:18420"/>
    </ligand>
</feature>
<evidence type="ECO:0000256" key="5">
    <source>
        <dbReference type="ARBA" id="ARBA00022723"/>
    </source>
</evidence>
<feature type="binding site" evidence="17">
    <location>
        <position position="123"/>
    </location>
    <ligand>
        <name>8-oxo-dGTP</name>
        <dbReference type="ChEBI" id="CHEBI:77896"/>
    </ligand>
</feature>
<dbReference type="InterPro" id="IPR000086">
    <property type="entry name" value="NUDIX_hydrolase_dom"/>
</dbReference>
<evidence type="ECO:0000256" key="13">
    <source>
        <dbReference type="ARBA" id="ARBA00040794"/>
    </source>
</evidence>
<dbReference type="GO" id="GO:0046872">
    <property type="term" value="F:metal ion binding"/>
    <property type="evidence" value="ECO:0007669"/>
    <property type="project" value="UniProtKB-KW"/>
</dbReference>
<organism evidence="20 21">
    <name type="scientific">Shewanella gaetbuli</name>
    <dbReference type="NCBI Taxonomy" id="220752"/>
    <lineage>
        <taxon>Bacteria</taxon>
        <taxon>Pseudomonadati</taxon>
        <taxon>Pseudomonadota</taxon>
        <taxon>Gammaproteobacteria</taxon>
        <taxon>Alteromonadales</taxon>
        <taxon>Shewanellaceae</taxon>
        <taxon>Shewanella</taxon>
    </lineage>
</organism>
<dbReference type="RefSeq" id="WP_248994745.1">
    <property type="nucleotide sequence ID" value="NZ_JAKIKP010000003.1"/>
</dbReference>
<evidence type="ECO:0000256" key="8">
    <source>
        <dbReference type="ARBA" id="ARBA00022842"/>
    </source>
</evidence>
<keyword evidence="4" id="KW-0235">DNA replication</keyword>
<keyword evidence="8 18" id="KW-0460">Magnesium</keyword>
<dbReference type="GO" id="GO:0008413">
    <property type="term" value="F:8-oxo-7,8-dihydroguanosine triphosphate pyrophosphatase activity"/>
    <property type="evidence" value="ECO:0007669"/>
    <property type="project" value="InterPro"/>
</dbReference>
<dbReference type="PRINTS" id="PR01401">
    <property type="entry name" value="MUTATORMUTT"/>
</dbReference>
<feature type="binding site" evidence="17">
    <location>
        <begin position="38"/>
        <end position="41"/>
    </location>
    <ligand>
        <name>8-oxo-dGTP</name>
        <dbReference type="ChEBI" id="CHEBI:77896"/>
    </ligand>
</feature>
<evidence type="ECO:0000256" key="18">
    <source>
        <dbReference type="PIRSR" id="PIRSR603561-2"/>
    </source>
</evidence>
<comment type="similarity">
    <text evidence="2">Belongs to the Nudix hydrolase family.</text>
</comment>
<evidence type="ECO:0000256" key="17">
    <source>
        <dbReference type="PIRSR" id="PIRSR603561-1"/>
    </source>
</evidence>
<comment type="catalytic activity">
    <reaction evidence="11">
        <text>8-oxo-GTP + H2O = 8-oxo-GMP + diphosphate + H(+)</text>
        <dbReference type="Rhea" id="RHEA:67616"/>
        <dbReference type="ChEBI" id="CHEBI:15377"/>
        <dbReference type="ChEBI" id="CHEBI:15378"/>
        <dbReference type="ChEBI" id="CHEBI:33019"/>
        <dbReference type="ChEBI" id="CHEBI:143553"/>
        <dbReference type="ChEBI" id="CHEBI:145694"/>
    </reaction>
</comment>
<keyword evidence="9" id="KW-0234">DNA repair</keyword>
<dbReference type="GO" id="GO:0035539">
    <property type="term" value="F:8-oxo-7,8-dihydrodeoxyguanosine triphosphate pyrophosphatase activity"/>
    <property type="evidence" value="ECO:0007669"/>
    <property type="project" value="UniProtKB-EC"/>
</dbReference>
<reference evidence="20" key="1">
    <citation type="submission" date="2022-01" db="EMBL/GenBank/DDBJ databases">
        <title>Whole genome-based taxonomy of the Shewanellaceae.</title>
        <authorList>
            <person name="Martin-Rodriguez A.J."/>
        </authorList>
    </citation>
    <scope>NUCLEOTIDE SEQUENCE</scope>
    <source>
        <strain evidence="20">DSM 16422</strain>
    </source>
</reference>
<evidence type="ECO:0000256" key="9">
    <source>
        <dbReference type="ARBA" id="ARBA00023204"/>
    </source>
</evidence>
<dbReference type="InterPro" id="IPR020084">
    <property type="entry name" value="NUDIX_hydrolase_CS"/>
</dbReference>
<dbReference type="InterPro" id="IPR015797">
    <property type="entry name" value="NUDIX_hydrolase-like_dom_sf"/>
</dbReference>
<evidence type="ECO:0000256" key="14">
    <source>
        <dbReference type="ARBA" id="ARBA00041592"/>
    </source>
</evidence>
<dbReference type="GO" id="GO:0044716">
    <property type="term" value="F:8-oxo-GDP phosphatase activity"/>
    <property type="evidence" value="ECO:0007669"/>
    <property type="project" value="TreeGrafter"/>
</dbReference>
<keyword evidence="5 18" id="KW-0479">Metal-binding</keyword>
<dbReference type="FunFam" id="3.90.79.10:FF:000014">
    <property type="entry name" value="8-oxo-dGTP diphosphatase MutT"/>
    <property type="match status" value="1"/>
</dbReference>
<evidence type="ECO:0000256" key="12">
    <source>
        <dbReference type="ARBA" id="ARBA00038905"/>
    </source>
</evidence>
<dbReference type="Gene3D" id="3.90.79.10">
    <property type="entry name" value="Nucleoside Triphosphate Pyrophosphohydrolase"/>
    <property type="match status" value="1"/>
</dbReference>
<dbReference type="NCBIfam" id="TIGR00586">
    <property type="entry name" value="mutt"/>
    <property type="match status" value="1"/>
</dbReference>
<dbReference type="EC" id="3.6.1.55" evidence="12"/>